<comment type="caution">
    <text evidence="1">The sequence shown here is derived from an EMBL/GenBank/DDBJ whole genome shotgun (WGS) entry which is preliminary data.</text>
</comment>
<dbReference type="PROSITE" id="PS51257">
    <property type="entry name" value="PROKAR_LIPOPROTEIN"/>
    <property type="match status" value="1"/>
</dbReference>
<protein>
    <submittedName>
        <fullName evidence="1">Uncharacterized protein</fullName>
    </submittedName>
</protein>
<feature type="non-terminal residue" evidence="1">
    <location>
        <position position="111"/>
    </location>
</feature>
<sequence length="111" mass="12238">MMKRNAVVILWSITMLLLGCASDRQPVTQTDKAGGGGGGFRAASWGMNMEEVKEVEKKGTIIPGSPTDELIYKDTLLGKIPARVTYHFKNGQLRRGTYRLTDPRSKGRIQA</sequence>
<name>X1IFY2_9ZZZZ</name>
<gene>
    <name evidence="1" type="ORF">S03H2_52709</name>
</gene>
<reference evidence="1" key="1">
    <citation type="journal article" date="2014" name="Front. Microbiol.">
        <title>High frequency of phylogenetically diverse reductive dehalogenase-homologous genes in deep subseafloor sedimentary metagenomes.</title>
        <authorList>
            <person name="Kawai M."/>
            <person name="Futagami T."/>
            <person name="Toyoda A."/>
            <person name="Takaki Y."/>
            <person name="Nishi S."/>
            <person name="Hori S."/>
            <person name="Arai W."/>
            <person name="Tsubouchi T."/>
            <person name="Morono Y."/>
            <person name="Uchiyama I."/>
            <person name="Ito T."/>
            <person name="Fujiyama A."/>
            <person name="Inagaki F."/>
            <person name="Takami H."/>
        </authorList>
    </citation>
    <scope>NUCLEOTIDE SEQUENCE</scope>
    <source>
        <strain evidence="1">Expedition CK06-06</strain>
    </source>
</reference>
<accession>X1IFY2</accession>
<organism evidence="1">
    <name type="scientific">marine sediment metagenome</name>
    <dbReference type="NCBI Taxonomy" id="412755"/>
    <lineage>
        <taxon>unclassified sequences</taxon>
        <taxon>metagenomes</taxon>
        <taxon>ecological metagenomes</taxon>
    </lineage>
</organism>
<dbReference type="EMBL" id="BARU01033503">
    <property type="protein sequence ID" value="GAH68180.1"/>
    <property type="molecule type" value="Genomic_DNA"/>
</dbReference>
<dbReference type="AlphaFoldDB" id="X1IFY2"/>
<proteinExistence type="predicted"/>
<evidence type="ECO:0000313" key="1">
    <source>
        <dbReference type="EMBL" id="GAH68180.1"/>
    </source>
</evidence>